<dbReference type="EMBL" id="VYQE01000007">
    <property type="protein sequence ID" value="KAA9005266.1"/>
    <property type="molecule type" value="Genomic_DNA"/>
</dbReference>
<dbReference type="GO" id="GO:0012505">
    <property type="term" value="C:endomembrane system"/>
    <property type="evidence" value="ECO:0007669"/>
    <property type="project" value="UniProtKB-SubCell"/>
</dbReference>
<feature type="transmembrane region" description="Helical" evidence="5">
    <location>
        <begin position="27"/>
        <end position="49"/>
    </location>
</feature>
<name>A0A5J5GAX7_9RHOB</name>
<keyword evidence="2 5" id="KW-0812">Transmembrane</keyword>
<dbReference type="Pfam" id="PF02656">
    <property type="entry name" value="DUF202"/>
    <property type="match status" value="1"/>
</dbReference>
<accession>A0A5J5GAX7</accession>
<feature type="transmembrane region" description="Helical" evidence="5">
    <location>
        <begin position="55"/>
        <end position="77"/>
    </location>
</feature>
<gene>
    <name evidence="7" type="ORF">F3S47_18365</name>
</gene>
<evidence type="ECO:0000256" key="4">
    <source>
        <dbReference type="ARBA" id="ARBA00023136"/>
    </source>
</evidence>
<keyword evidence="8" id="KW-1185">Reference proteome</keyword>
<proteinExistence type="predicted"/>
<evidence type="ECO:0000313" key="8">
    <source>
        <dbReference type="Proteomes" id="UP000326554"/>
    </source>
</evidence>
<evidence type="ECO:0000256" key="1">
    <source>
        <dbReference type="ARBA" id="ARBA00004127"/>
    </source>
</evidence>
<evidence type="ECO:0000256" key="2">
    <source>
        <dbReference type="ARBA" id="ARBA00022692"/>
    </source>
</evidence>
<dbReference type="RefSeq" id="WP_150446772.1">
    <property type="nucleotide sequence ID" value="NZ_VYQE01000007.1"/>
</dbReference>
<evidence type="ECO:0000256" key="5">
    <source>
        <dbReference type="SAM" id="Phobius"/>
    </source>
</evidence>
<keyword evidence="4 5" id="KW-0472">Membrane</keyword>
<protein>
    <submittedName>
        <fullName evidence="7">DUF202 domain-containing protein</fullName>
    </submittedName>
</protein>
<feature type="transmembrane region" description="Helical" evidence="5">
    <location>
        <begin position="98"/>
        <end position="119"/>
    </location>
</feature>
<evidence type="ECO:0000259" key="6">
    <source>
        <dbReference type="Pfam" id="PF02656"/>
    </source>
</evidence>
<dbReference type="Proteomes" id="UP000326554">
    <property type="component" value="Unassembled WGS sequence"/>
</dbReference>
<evidence type="ECO:0000256" key="3">
    <source>
        <dbReference type="ARBA" id="ARBA00022989"/>
    </source>
</evidence>
<evidence type="ECO:0000313" key="7">
    <source>
        <dbReference type="EMBL" id="KAA9005266.1"/>
    </source>
</evidence>
<comment type="caution">
    <text evidence="7">The sequence shown here is derived from an EMBL/GenBank/DDBJ whole genome shotgun (WGS) entry which is preliminary data.</text>
</comment>
<dbReference type="InterPro" id="IPR003807">
    <property type="entry name" value="DUF202"/>
</dbReference>
<keyword evidence="3 5" id="KW-1133">Transmembrane helix</keyword>
<dbReference type="AlphaFoldDB" id="A0A5J5GAX7"/>
<reference evidence="7 8" key="1">
    <citation type="submission" date="2019-09" db="EMBL/GenBank/DDBJ databases">
        <authorList>
            <person name="Park J.-S."/>
            <person name="Choi H.-J."/>
        </authorList>
    </citation>
    <scope>NUCLEOTIDE SEQUENCE [LARGE SCALE GENOMIC DNA]</scope>
    <source>
        <strain evidence="7 8">176SS1-4</strain>
    </source>
</reference>
<comment type="subcellular location">
    <subcellularLocation>
        <location evidence="1">Endomembrane system</location>
        <topology evidence="1">Multi-pass membrane protein</topology>
    </subcellularLocation>
</comment>
<organism evidence="7 8">
    <name type="scientific">Histidinibacterium aquaticum</name>
    <dbReference type="NCBI Taxonomy" id="2613962"/>
    <lineage>
        <taxon>Bacteria</taxon>
        <taxon>Pseudomonadati</taxon>
        <taxon>Pseudomonadota</taxon>
        <taxon>Alphaproteobacteria</taxon>
        <taxon>Rhodobacterales</taxon>
        <taxon>Paracoccaceae</taxon>
        <taxon>Histidinibacterium</taxon>
    </lineage>
</organism>
<feature type="domain" description="DUF202" evidence="6">
    <location>
        <begin position="18"/>
        <end position="83"/>
    </location>
</feature>
<sequence length="120" mass="13075">MSPKDDMARDRTDWAEDRTILANERTFAGWMRTGMTSLVVALGSSALFAETEPAWIAKTVASVFVLVAITVFAAGLIESRRAQLRIKSHVTAPQPAKRLTFVAVILTLGAMGIGVIIWMI</sequence>